<sequence length="490" mass="53145">MAVRLTAVLALVLASAPVGVLGSPRLRPEPVPAVEHPVTGYLPFDLPTGPTPRKVFAHYMPNFPISIDNQDGAADYYQREYLTPEGEGGIHAGYGGLLRDRPVPRPRIDHSGWQLADIATEMAQAKSVGIDGFAVDVILARSQSDTVDNLLTAAAGSGGFDILVTADMAGPLLGLSFDEFVADIAAYLISPAAYRLPDGRPVLGAFAAERRPPDWWAAALRALNAKLRTRVAFVPVFVDVSDNIGQYDAISYGFSAWGGRNPLGMTLSDRARGSPGDLIDQAHSRGKIWMQPIPYQDSRPRSGTFEESWNGTTNRMAWQLAIEKRAEWVQLITWNDYAESTAMAPSVAHGWRILDVNAYDIARFKWGRPPRITRDALFASYRSQPAAARPVYPETLLMHPVPDSTAPRDAIEVVSFATAPGRIDIVGGDQRVVCQAGAGRGICLAPLRPGVFRATLTRGGVVVAAARSEIPVTERPFVQDLQYRLVGGLR</sequence>
<keyword evidence="2" id="KW-1185">Reference proteome</keyword>
<comment type="caution">
    <text evidence="1">The sequence shown here is derived from an EMBL/GenBank/DDBJ whole genome shotgun (WGS) entry which is preliminary data.</text>
</comment>
<dbReference type="AlphaFoldDB" id="A0A1X1QWE1"/>
<dbReference type="InterPro" id="IPR005197">
    <property type="entry name" value="Glyco_hydro_71"/>
</dbReference>
<reference evidence="1 2" key="1">
    <citation type="submission" date="2016-01" db="EMBL/GenBank/DDBJ databases">
        <title>The new phylogeny of the genus Mycobacterium.</title>
        <authorList>
            <person name="Tarcisio F."/>
            <person name="Conor M."/>
            <person name="Antonella G."/>
            <person name="Elisabetta G."/>
            <person name="Giulia F.S."/>
            <person name="Sara T."/>
            <person name="Anna F."/>
            <person name="Clotilde B."/>
            <person name="Roberto B."/>
            <person name="Veronica D.S."/>
            <person name="Fabio R."/>
            <person name="Monica P."/>
            <person name="Olivier J."/>
            <person name="Enrico T."/>
            <person name="Nicola S."/>
        </authorList>
    </citation>
    <scope>NUCLEOTIDE SEQUENCE [LARGE SCALE GENOMIC DNA]</scope>
    <source>
        <strain evidence="1 2">DSM 44179</strain>
    </source>
</reference>
<dbReference type="Pfam" id="PF03659">
    <property type="entry name" value="Glyco_hydro_71"/>
    <property type="match status" value="1"/>
</dbReference>
<protein>
    <submittedName>
        <fullName evidence="1">Uncharacterized protein</fullName>
    </submittedName>
</protein>
<evidence type="ECO:0000313" key="2">
    <source>
        <dbReference type="Proteomes" id="UP000193484"/>
    </source>
</evidence>
<name>A0A1X1QWE1_MYCFA</name>
<dbReference type="CDD" id="cd11577">
    <property type="entry name" value="GH71"/>
    <property type="match status" value="1"/>
</dbReference>
<proteinExistence type="predicted"/>
<evidence type="ECO:0000313" key="1">
    <source>
        <dbReference type="EMBL" id="ORU95591.1"/>
    </source>
</evidence>
<dbReference type="GO" id="GO:0051118">
    <property type="term" value="F:glucan endo-1,3-alpha-glucosidase activity"/>
    <property type="evidence" value="ECO:0007669"/>
    <property type="project" value="InterPro"/>
</dbReference>
<accession>A0A1X1QWE1</accession>
<dbReference type="STRING" id="1793.AWC04_19660"/>
<dbReference type="Proteomes" id="UP000193484">
    <property type="component" value="Unassembled WGS sequence"/>
</dbReference>
<dbReference type="Gene3D" id="3.20.20.80">
    <property type="entry name" value="Glycosidases"/>
    <property type="match status" value="1"/>
</dbReference>
<gene>
    <name evidence="1" type="ORF">AWC04_19660</name>
</gene>
<dbReference type="OrthoDB" id="976137at2"/>
<dbReference type="RefSeq" id="WP_085101001.1">
    <property type="nucleotide sequence ID" value="NZ_AP022603.1"/>
</dbReference>
<organism evidence="1 2">
    <name type="scientific">Mycolicibacterium fallax</name>
    <name type="common">Mycobacterium fallax</name>
    <dbReference type="NCBI Taxonomy" id="1793"/>
    <lineage>
        <taxon>Bacteria</taxon>
        <taxon>Bacillati</taxon>
        <taxon>Actinomycetota</taxon>
        <taxon>Actinomycetes</taxon>
        <taxon>Mycobacteriales</taxon>
        <taxon>Mycobacteriaceae</taxon>
        <taxon>Mycolicibacterium</taxon>
    </lineage>
</organism>
<dbReference type="EMBL" id="LQOJ01000081">
    <property type="protein sequence ID" value="ORU95591.1"/>
    <property type="molecule type" value="Genomic_DNA"/>
</dbReference>